<feature type="region of interest" description="Disordered" evidence="8">
    <location>
        <begin position="462"/>
        <end position="481"/>
    </location>
</feature>
<feature type="region of interest" description="Disordered" evidence="8">
    <location>
        <begin position="487"/>
        <end position="529"/>
    </location>
</feature>
<dbReference type="PROSITE" id="PS50089">
    <property type="entry name" value="ZF_RING_2"/>
    <property type="match status" value="1"/>
</dbReference>
<proteinExistence type="predicted"/>
<dbReference type="PROSITE" id="PS50119">
    <property type="entry name" value="ZF_BBOX"/>
    <property type="match status" value="1"/>
</dbReference>
<sequence>MTSRTNSPVSASSAAGNSTNNTIVSETLTEIFRCFICMEKLQDAHLCPHCSKLCCYLCISRWITEQRRQCPHCRAPLRIHELVNCRWFGDVALQVESLQQICANIKASRLLQNKDQDQCPIHQEKLTVYCWSCKRCICYQCALWGGTHSGHSFKQIELIYESHITKAKEEISQLKGRLIELINIIQEVEQNVEIVRNAKDEKVREIRNAVELMIGRLDSQLKMKLVSLMRHKNSLAQEIEQLEHLLQEIEQQINSYSRPQLIAKSPELIKMIQQVRMKPITNYVTSPITADFRSEILPEYDTGSFTLMNFSQLKQSGKAVYSDPLVNYGLQWRLKVYPNGNGAVRGEYLSVFLELTYGYPEPSKYEYRVQMIHQSSSKIIQREFVSDFEVGECWGYNRFFRLDLLASEGYLNTLKDSLELRFQVRPSTYFQRCRDQQWYINQLLQKQNELENEVKRLRTKANTEVDSNETERALSSTNCTNFPLDNSELVNLGANNDDENDEVQNSNEEKSTGTETHDAEQNTVETDDHGFSGMLESLCTLNLSTREVASAVDVGSKKSAVNTKNEESLPLGISFSSPNLLSTNHRRCECTSEVDDDLSSLLQVTEHVRSAKSATSSMREEQNAFEENDLDTTTSEENDAEYIEFSMAQGLPPLPEIKTEDIVFLSLMEDSSGMNKEEKTPPAVVSSRNTCRQPITTASILEALMEPPKLSSKPVSEFCKGGRSNHNFPTTEGGIARNASSGNGIVLSNKEPPARVSQQDDRTSFVRLLENITLSPKTRPSSPQNKHDFDLNAEDLNSFPSVSQIAREPRSRSSTKISHSSLSPVSHPSGRRVINKSDGVKYKTSSTRCDMNDDASPAKALNFWTNVFFSSPSCESLSNEATAANDLNDQRPTAAALVLGRILKSKDSPKRIFNDNNEEIIMKRIFNDSSEELMVSPLGSPELIGASSLSYTNPATPLSKRSSSASRPMYFSSSKTQGSHSRANQPSDYNNRSAKLNNRVLIFDDCIEYHPIVRTNMSQDPSSSNGMGDCAESLPARNVQSEVQKKAMSGAKRKERLAERPNSS</sequence>
<feature type="compositionally biased region" description="Polar residues" evidence="8">
    <location>
        <begin position="772"/>
        <end position="784"/>
    </location>
</feature>
<feature type="compositionally biased region" description="Low complexity" evidence="8">
    <location>
        <begin position="812"/>
        <end position="828"/>
    </location>
</feature>
<dbReference type="PANTHER" id="PTHR36754">
    <property type="entry name" value="E3 UBIQUITIN-PROTEIN LIGASE TRIM37"/>
    <property type="match status" value="1"/>
</dbReference>
<dbReference type="Pfam" id="PF00643">
    <property type="entry name" value="zf-B_box"/>
    <property type="match status" value="1"/>
</dbReference>
<evidence type="ECO:0000256" key="3">
    <source>
        <dbReference type="ARBA" id="ARBA00022723"/>
    </source>
</evidence>
<dbReference type="InterPro" id="IPR001841">
    <property type="entry name" value="Znf_RING"/>
</dbReference>
<dbReference type="InterPro" id="IPR008974">
    <property type="entry name" value="TRAF-like"/>
</dbReference>
<dbReference type="GO" id="GO:0005778">
    <property type="term" value="C:peroxisomal membrane"/>
    <property type="evidence" value="ECO:0007669"/>
    <property type="project" value="TreeGrafter"/>
</dbReference>
<evidence type="ECO:0000256" key="8">
    <source>
        <dbReference type="SAM" id="MobiDB-lite"/>
    </source>
</evidence>
<evidence type="ECO:0000256" key="7">
    <source>
        <dbReference type="SAM" id="Coils"/>
    </source>
</evidence>
<feature type="compositionally biased region" description="Acidic residues" evidence="8">
    <location>
        <begin position="623"/>
        <end position="635"/>
    </location>
</feature>
<dbReference type="Proteomes" id="UP000594454">
    <property type="component" value="Chromosome 1"/>
</dbReference>
<dbReference type="InterPro" id="IPR003649">
    <property type="entry name" value="Bbox_C"/>
</dbReference>
<evidence type="ECO:0000313" key="13">
    <source>
        <dbReference type="Proteomes" id="UP000594454"/>
    </source>
</evidence>
<comment type="subcellular location">
    <subcellularLocation>
        <location evidence="1">Cytoplasm</location>
    </subcellularLocation>
</comment>
<evidence type="ECO:0008006" key="14">
    <source>
        <dbReference type="Google" id="ProtNLM"/>
    </source>
</evidence>
<dbReference type="Pfam" id="PF22486">
    <property type="entry name" value="MATH_2"/>
    <property type="match status" value="1"/>
</dbReference>
<dbReference type="GO" id="GO:0006513">
    <property type="term" value="P:protein monoubiquitination"/>
    <property type="evidence" value="ECO:0007669"/>
    <property type="project" value="TreeGrafter"/>
</dbReference>
<keyword evidence="3" id="KW-0479">Metal-binding</keyword>
<feature type="domain" description="B box-type" evidence="10">
    <location>
        <begin position="114"/>
        <end position="156"/>
    </location>
</feature>
<feature type="region of interest" description="Disordered" evidence="8">
    <location>
        <begin position="771"/>
        <end position="837"/>
    </location>
</feature>
<gene>
    <name evidence="12" type="ORF">HERILL_LOCUS41</name>
</gene>
<feature type="coiled-coil region" evidence="7">
    <location>
        <begin position="164"/>
        <end position="259"/>
    </location>
</feature>
<keyword evidence="2" id="KW-0963">Cytoplasm</keyword>
<feature type="region of interest" description="Disordered" evidence="8">
    <location>
        <begin position="1016"/>
        <end position="1064"/>
    </location>
</feature>
<dbReference type="InterPro" id="IPR000315">
    <property type="entry name" value="Znf_B-box"/>
</dbReference>
<dbReference type="InterPro" id="IPR013083">
    <property type="entry name" value="Znf_RING/FYVE/PHD"/>
</dbReference>
<evidence type="ECO:0000256" key="6">
    <source>
        <dbReference type="PROSITE-ProRule" id="PRU00024"/>
    </source>
</evidence>
<organism evidence="12 13">
    <name type="scientific">Hermetia illucens</name>
    <name type="common">Black soldier fly</name>
    <dbReference type="NCBI Taxonomy" id="343691"/>
    <lineage>
        <taxon>Eukaryota</taxon>
        <taxon>Metazoa</taxon>
        <taxon>Ecdysozoa</taxon>
        <taxon>Arthropoda</taxon>
        <taxon>Hexapoda</taxon>
        <taxon>Insecta</taxon>
        <taxon>Pterygota</taxon>
        <taxon>Neoptera</taxon>
        <taxon>Endopterygota</taxon>
        <taxon>Diptera</taxon>
        <taxon>Brachycera</taxon>
        <taxon>Stratiomyomorpha</taxon>
        <taxon>Stratiomyidae</taxon>
        <taxon>Hermetiinae</taxon>
        <taxon>Hermetia</taxon>
    </lineage>
</organism>
<dbReference type="GO" id="GO:0016235">
    <property type="term" value="C:aggresome"/>
    <property type="evidence" value="ECO:0007669"/>
    <property type="project" value="TreeGrafter"/>
</dbReference>
<dbReference type="SUPFAM" id="SSF57850">
    <property type="entry name" value="RING/U-box"/>
    <property type="match status" value="1"/>
</dbReference>
<dbReference type="Gene3D" id="3.30.40.10">
    <property type="entry name" value="Zinc/RING finger domain, C3HC4 (zinc finger)"/>
    <property type="match status" value="1"/>
</dbReference>
<dbReference type="GO" id="GO:0070842">
    <property type="term" value="P:aggresome assembly"/>
    <property type="evidence" value="ECO:0007669"/>
    <property type="project" value="TreeGrafter"/>
</dbReference>
<keyword evidence="13" id="KW-1185">Reference proteome</keyword>
<accession>A0A7R8U9H7</accession>
<feature type="domain" description="MATH" evidence="11">
    <location>
        <begin position="300"/>
        <end position="424"/>
    </location>
</feature>
<dbReference type="SMART" id="SM00061">
    <property type="entry name" value="MATH"/>
    <property type="match status" value="1"/>
</dbReference>
<dbReference type="InterPro" id="IPR037299">
    <property type="entry name" value="TRIM37_MATH"/>
</dbReference>
<evidence type="ECO:0000259" key="10">
    <source>
        <dbReference type="PROSITE" id="PS50119"/>
    </source>
</evidence>
<feature type="compositionally biased region" description="Basic and acidic residues" evidence="8">
    <location>
        <begin position="507"/>
        <end position="529"/>
    </location>
</feature>
<dbReference type="SUPFAM" id="SSF57845">
    <property type="entry name" value="B-box zinc-binding domain"/>
    <property type="match status" value="1"/>
</dbReference>
<dbReference type="InParanoid" id="A0A7R8U9H7"/>
<dbReference type="Gene3D" id="3.30.160.60">
    <property type="entry name" value="Classic Zinc Finger"/>
    <property type="match status" value="1"/>
</dbReference>
<feature type="domain" description="RING-type" evidence="9">
    <location>
        <begin position="34"/>
        <end position="74"/>
    </location>
</feature>
<name>A0A7R8U9H7_HERIL</name>
<dbReference type="SUPFAM" id="SSF49599">
    <property type="entry name" value="TRAF domain-like"/>
    <property type="match status" value="1"/>
</dbReference>
<feature type="compositionally biased region" description="Polar residues" evidence="8">
    <location>
        <begin position="1016"/>
        <end position="1026"/>
    </location>
</feature>
<dbReference type="InterPro" id="IPR053003">
    <property type="entry name" value="TRIM_RBCC_E3_ubiq-ligases"/>
</dbReference>
<feature type="region of interest" description="Disordered" evidence="8">
    <location>
        <begin position="949"/>
        <end position="992"/>
    </location>
</feature>
<dbReference type="GO" id="GO:0051865">
    <property type="term" value="P:protein autoubiquitination"/>
    <property type="evidence" value="ECO:0007669"/>
    <property type="project" value="TreeGrafter"/>
</dbReference>
<protein>
    <recommendedName>
        <fullName evidence="14">E3 ubiquitin-protein ligase TRIM37</fullName>
    </recommendedName>
</protein>
<dbReference type="PROSITE" id="PS50144">
    <property type="entry name" value="MATH"/>
    <property type="match status" value="1"/>
</dbReference>
<reference evidence="12 13" key="1">
    <citation type="submission" date="2020-11" db="EMBL/GenBank/DDBJ databases">
        <authorList>
            <person name="Wallbank WR R."/>
            <person name="Pardo Diaz C."/>
            <person name="Kozak K."/>
            <person name="Martin S."/>
            <person name="Jiggins C."/>
            <person name="Moest M."/>
            <person name="Warren A I."/>
            <person name="Generalovic N T."/>
            <person name="Byers J.R.P. K."/>
            <person name="Montejo-Kovacevich G."/>
            <person name="Yen C E."/>
        </authorList>
    </citation>
    <scope>NUCLEOTIDE SEQUENCE [LARGE SCALE GENOMIC DNA]</scope>
</reference>
<dbReference type="PANTHER" id="PTHR36754:SF2">
    <property type="entry name" value="E3 UBIQUITIN-PROTEIN LIGASE TRIM37"/>
    <property type="match status" value="1"/>
</dbReference>
<dbReference type="OrthoDB" id="192247at2759"/>
<dbReference type="SMART" id="SM00502">
    <property type="entry name" value="BBC"/>
    <property type="match status" value="1"/>
</dbReference>
<dbReference type="GO" id="GO:0061630">
    <property type="term" value="F:ubiquitin protein ligase activity"/>
    <property type="evidence" value="ECO:0007669"/>
    <property type="project" value="TreeGrafter"/>
</dbReference>
<dbReference type="InterPro" id="IPR002083">
    <property type="entry name" value="MATH/TRAF_dom"/>
</dbReference>
<evidence type="ECO:0000256" key="4">
    <source>
        <dbReference type="ARBA" id="ARBA00022771"/>
    </source>
</evidence>
<dbReference type="GO" id="GO:0005164">
    <property type="term" value="F:tumor necrosis factor receptor binding"/>
    <property type="evidence" value="ECO:0007669"/>
    <property type="project" value="TreeGrafter"/>
</dbReference>
<dbReference type="Gene3D" id="2.60.210.10">
    <property type="entry name" value="Apoptosis, Tumor Necrosis Factor Receptor Associated Protein 2, Chain A"/>
    <property type="match status" value="1"/>
</dbReference>
<keyword evidence="5" id="KW-0862">Zinc</keyword>
<evidence type="ECO:0000256" key="5">
    <source>
        <dbReference type="ARBA" id="ARBA00022833"/>
    </source>
</evidence>
<evidence type="ECO:0000256" key="2">
    <source>
        <dbReference type="ARBA" id="ARBA00022490"/>
    </source>
</evidence>
<dbReference type="CDD" id="cd19779">
    <property type="entry name" value="Bbox2_TRIM37_C-VIII"/>
    <property type="match status" value="1"/>
</dbReference>
<dbReference type="EMBL" id="LR899009">
    <property type="protein sequence ID" value="CAD7076640.1"/>
    <property type="molecule type" value="Genomic_DNA"/>
</dbReference>
<evidence type="ECO:0000259" key="11">
    <source>
        <dbReference type="PROSITE" id="PS50144"/>
    </source>
</evidence>
<dbReference type="SMART" id="SM00336">
    <property type="entry name" value="BBOX"/>
    <property type="match status" value="1"/>
</dbReference>
<keyword evidence="7" id="KW-0175">Coiled coil</keyword>
<feature type="region of interest" description="Disordered" evidence="8">
    <location>
        <begin position="612"/>
        <end position="635"/>
    </location>
</feature>
<dbReference type="GO" id="GO:0031625">
    <property type="term" value="F:ubiquitin protein ligase binding"/>
    <property type="evidence" value="ECO:0007669"/>
    <property type="project" value="TreeGrafter"/>
</dbReference>
<dbReference type="AlphaFoldDB" id="A0A7R8U9H7"/>
<evidence type="ECO:0000259" key="9">
    <source>
        <dbReference type="PROSITE" id="PS50089"/>
    </source>
</evidence>
<dbReference type="GO" id="GO:0008270">
    <property type="term" value="F:zinc ion binding"/>
    <property type="evidence" value="ECO:0007669"/>
    <property type="project" value="UniProtKB-KW"/>
</dbReference>
<evidence type="ECO:0000313" key="12">
    <source>
        <dbReference type="EMBL" id="CAD7076640.1"/>
    </source>
</evidence>
<evidence type="ECO:0000256" key="1">
    <source>
        <dbReference type="ARBA" id="ARBA00004496"/>
    </source>
</evidence>
<keyword evidence="4 6" id="KW-0863">Zinc-finger</keyword>
<dbReference type="CDD" id="cd16619">
    <property type="entry name" value="mRING-HC-C4C4_TRIM37_C-VIII"/>
    <property type="match status" value="1"/>
</dbReference>
<dbReference type="CDD" id="cd03773">
    <property type="entry name" value="MATH_TRIM37"/>
    <property type="match status" value="1"/>
</dbReference>